<keyword evidence="7" id="KW-1185">Reference proteome</keyword>
<dbReference type="PANTHER" id="PTHR30136:SF35">
    <property type="entry name" value="HTH-TYPE TRANSCRIPTIONAL REGULATOR RV1719"/>
    <property type="match status" value="1"/>
</dbReference>
<dbReference type="InterPro" id="IPR050707">
    <property type="entry name" value="HTH_MetabolicPath_Reg"/>
</dbReference>
<dbReference type="Gene3D" id="3.30.450.40">
    <property type="match status" value="1"/>
</dbReference>
<sequence length="297" mass="31029">MGGARRSPPTARVVAVLDRLTTAGGRRFGLSELARDLGISKPTCLGILTELTAAGYLDRDPRTLTYGPGAALIAAGRAAQRGFASVQAARRRLEPLVARHRTAATVSAVVGDEVMVLDALAAPGLTPARVGERYPFAPPSGLMYVLWGHDADFEAWLAREPTLPVTLDRDRLRTITARCRAAGYLVESLTPAGMRLYSLLNDAAARDLPPDARALMGDLLSNLGERVYLEAELSPGTSHPVHLIAAPVHDADGAQELVLALQVGAPLTGAEIAGRGAALAEAAAAVTAELGGRAPSR</sequence>
<evidence type="ECO:0000256" key="3">
    <source>
        <dbReference type="ARBA" id="ARBA00023163"/>
    </source>
</evidence>
<dbReference type="InterPro" id="IPR036390">
    <property type="entry name" value="WH_DNA-bd_sf"/>
</dbReference>
<reference evidence="6 7" key="1">
    <citation type="journal article" date="2019" name="Int. J. Syst. Evol. Microbiol.">
        <title>The Global Catalogue of Microorganisms (GCM) 10K type strain sequencing project: providing services to taxonomists for standard genome sequencing and annotation.</title>
        <authorList>
            <consortium name="The Broad Institute Genomics Platform"/>
            <consortium name="The Broad Institute Genome Sequencing Center for Infectious Disease"/>
            <person name="Wu L."/>
            <person name="Ma J."/>
        </authorList>
    </citation>
    <scope>NUCLEOTIDE SEQUENCE [LARGE SCALE GENOMIC DNA]</scope>
    <source>
        <strain evidence="6 7">JCM 10696</strain>
    </source>
</reference>
<dbReference type="InterPro" id="IPR014757">
    <property type="entry name" value="Tscrpt_reg_IclR_C"/>
</dbReference>
<dbReference type="Gene3D" id="1.10.10.10">
    <property type="entry name" value="Winged helix-like DNA-binding domain superfamily/Winged helix DNA-binding domain"/>
    <property type="match status" value="1"/>
</dbReference>
<dbReference type="SMART" id="SM00346">
    <property type="entry name" value="HTH_ICLR"/>
    <property type="match status" value="1"/>
</dbReference>
<feature type="domain" description="IclR-ED" evidence="5">
    <location>
        <begin position="71"/>
        <end position="292"/>
    </location>
</feature>
<accession>A0ABN1Q482</accession>
<proteinExistence type="predicted"/>
<name>A0ABN1Q482_9ACTN</name>
<evidence type="ECO:0000259" key="4">
    <source>
        <dbReference type="PROSITE" id="PS51077"/>
    </source>
</evidence>
<evidence type="ECO:0000313" key="6">
    <source>
        <dbReference type="EMBL" id="GAA0937266.1"/>
    </source>
</evidence>
<keyword evidence="3" id="KW-0804">Transcription</keyword>
<dbReference type="SUPFAM" id="SSF46785">
    <property type="entry name" value="Winged helix' DNA-binding domain"/>
    <property type="match status" value="1"/>
</dbReference>
<keyword evidence="2" id="KW-0238">DNA-binding</keyword>
<comment type="caution">
    <text evidence="6">The sequence shown here is derived from an EMBL/GenBank/DDBJ whole genome shotgun (WGS) entry which is preliminary data.</text>
</comment>
<dbReference type="Pfam" id="PF09339">
    <property type="entry name" value="HTH_IclR"/>
    <property type="match status" value="1"/>
</dbReference>
<evidence type="ECO:0000256" key="1">
    <source>
        <dbReference type="ARBA" id="ARBA00023015"/>
    </source>
</evidence>
<dbReference type="SUPFAM" id="SSF55781">
    <property type="entry name" value="GAF domain-like"/>
    <property type="match status" value="1"/>
</dbReference>
<dbReference type="InterPro" id="IPR036388">
    <property type="entry name" value="WH-like_DNA-bd_sf"/>
</dbReference>
<evidence type="ECO:0000259" key="5">
    <source>
        <dbReference type="PROSITE" id="PS51078"/>
    </source>
</evidence>
<dbReference type="PROSITE" id="PS51078">
    <property type="entry name" value="ICLR_ED"/>
    <property type="match status" value="1"/>
</dbReference>
<keyword evidence="1" id="KW-0805">Transcription regulation</keyword>
<protein>
    <submittedName>
        <fullName evidence="6">Helix-turn-helix domain-containing protein</fullName>
    </submittedName>
</protein>
<gene>
    <name evidence="6" type="ORF">GCM10009550_03890</name>
</gene>
<feature type="domain" description="HTH iclR-type" evidence="4">
    <location>
        <begin position="7"/>
        <end position="70"/>
    </location>
</feature>
<dbReference type="InterPro" id="IPR005471">
    <property type="entry name" value="Tscrpt_reg_IclR_N"/>
</dbReference>
<dbReference type="EMBL" id="BAAAHH010000001">
    <property type="protein sequence ID" value="GAA0937266.1"/>
    <property type="molecule type" value="Genomic_DNA"/>
</dbReference>
<dbReference type="PANTHER" id="PTHR30136">
    <property type="entry name" value="HELIX-TURN-HELIX TRANSCRIPTIONAL REGULATOR, ICLR FAMILY"/>
    <property type="match status" value="1"/>
</dbReference>
<evidence type="ECO:0000256" key="2">
    <source>
        <dbReference type="ARBA" id="ARBA00023125"/>
    </source>
</evidence>
<dbReference type="PROSITE" id="PS51077">
    <property type="entry name" value="HTH_ICLR"/>
    <property type="match status" value="1"/>
</dbReference>
<evidence type="ECO:0000313" key="7">
    <source>
        <dbReference type="Proteomes" id="UP001500665"/>
    </source>
</evidence>
<dbReference type="InterPro" id="IPR029016">
    <property type="entry name" value="GAF-like_dom_sf"/>
</dbReference>
<dbReference type="RefSeq" id="WP_344235988.1">
    <property type="nucleotide sequence ID" value="NZ_BAAAHH010000001.1"/>
</dbReference>
<dbReference type="Proteomes" id="UP001500665">
    <property type="component" value="Unassembled WGS sequence"/>
</dbReference>
<organism evidence="6 7">
    <name type="scientific">Actinocorallia libanotica</name>
    <dbReference type="NCBI Taxonomy" id="46162"/>
    <lineage>
        <taxon>Bacteria</taxon>
        <taxon>Bacillati</taxon>
        <taxon>Actinomycetota</taxon>
        <taxon>Actinomycetes</taxon>
        <taxon>Streptosporangiales</taxon>
        <taxon>Thermomonosporaceae</taxon>
        <taxon>Actinocorallia</taxon>
    </lineage>
</organism>